<comment type="caution">
    <text evidence="1">The sequence shown here is derived from an EMBL/GenBank/DDBJ whole genome shotgun (WGS) entry which is preliminary data.</text>
</comment>
<gene>
    <name evidence="1" type="ORF">Adt_39358</name>
</gene>
<evidence type="ECO:0000313" key="1">
    <source>
        <dbReference type="EMBL" id="KAL2471222.1"/>
    </source>
</evidence>
<keyword evidence="2" id="KW-1185">Reference proteome</keyword>
<protein>
    <submittedName>
        <fullName evidence="1">Uncharacterized protein</fullName>
    </submittedName>
</protein>
<dbReference type="EMBL" id="JBFOLK010000012">
    <property type="protein sequence ID" value="KAL2471222.1"/>
    <property type="molecule type" value="Genomic_DNA"/>
</dbReference>
<organism evidence="1 2">
    <name type="scientific">Abeliophyllum distichum</name>
    <dbReference type="NCBI Taxonomy" id="126358"/>
    <lineage>
        <taxon>Eukaryota</taxon>
        <taxon>Viridiplantae</taxon>
        <taxon>Streptophyta</taxon>
        <taxon>Embryophyta</taxon>
        <taxon>Tracheophyta</taxon>
        <taxon>Spermatophyta</taxon>
        <taxon>Magnoliopsida</taxon>
        <taxon>eudicotyledons</taxon>
        <taxon>Gunneridae</taxon>
        <taxon>Pentapetalae</taxon>
        <taxon>asterids</taxon>
        <taxon>lamiids</taxon>
        <taxon>Lamiales</taxon>
        <taxon>Oleaceae</taxon>
        <taxon>Forsythieae</taxon>
        <taxon>Abeliophyllum</taxon>
    </lineage>
</organism>
<proteinExistence type="predicted"/>
<evidence type="ECO:0000313" key="2">
    <source>
        <dbReference type="Proteomes" id="UP001604336"/>
    </source>
</evidence>
<accession>A0ABD1Q4V6</accession>
<reference evidence="2" key="1">
    <citation type="submission" date="2024-07" db="EMBL/GenBank/DDBJ databases">
        <title>Two chromosome-level genome assemblies of Korean endemic species Abeliophyllum distichum and Forsythia ovata (Oleaceae).</title>
        <authorList>
            <person name="Jang H."/>
        </authorList>
    </citation>
    <scope>NUCLEOTIDE SEQUENCE [LARGE SCALE GENOMIC DNA]</scope>
</reference>
<dbReference type="AlphaFoldDB" id="A0ABD1Q4V6"/>
<name>A0ABD1Q4V6_9LAMI</name>
<sequence>MKRQSQKYLAEITVFKARLMVYNKECTKKIEEEKAVMLLNDKMAVHNLEQELRSEINKVDCLEEGNFTKELEGNLERIAKSGYAQVQDPLTKINLGDEGKDLPTFIS</sequence>
<dbReference type="Proteomes" id="UP001604336">
    <property type="component" value="Unassembled WGS sequence"/>
</dbReference>